<dbReference type="STRING" id="36844.SAMN04488501_101115"/>
<reference evidence="13" key="1">
    <citation type="submission" date="2015-08" db="EMBL/GenBank/DDBJ databases">
        <title>Genome sequence of the strict anaerobe Clostridium homopropionicum LuHBu1 (DSM 5847T).</title>
        <authorList>
            <person name="Poehlein A."/>
            <person name="Beck M."/>
            <person name="Schiel-Bengelsdorf B."/>
            <person name="Bengelsdorf F.R."/>
            <person name="Daniel R."/>
            <person name="Duerre P."/>
        </authorList>
    </citation>
    <scope>NUCLEOTIDE SEQUENCE [LARGE SCALE GENOMIC DNA]</scope>
    <source>
        <strain evidence="13">DSM 5847</strain>
    </source>
</reference>
<evidence type="ECO:0000256" key="4">
    <source>
        <dbReference type="ARBA" id="ARBA00023015"/>
    </source>
</evidence>
<dbReference type="SUPFAM" id="SSF46894">
    <property type="entry name" value="C-terminal effector domain of the bipartite response regulators"/>
    <property type="match status" value="1"/>
</dbReference>
<evidence type="ECO:0000313" key="12">
    <source>
        <dbReference type="EMBL" id="KOA18463.1"/>
    </source>
</evidence>
<evidence type="ECO:0000259" key="10">
    <source>
        <dbReference type="PROSITE" id="PS50110"/>
    </source>
</evidence>
<feature type="domain" description="OmpR/PhoB-type" evidence="11">
    <location>
        <begin position="142"/>
        <end position="240"/>
    </location>
</feature>
<protein>
    <recommendedName>
        <fullName evidence="1">Stage 0 sporulation protein A homolog</fullName>
    </recommendedName>
</protein>
<dbReference type="PANTHER" id="PTHR48111">
    <property type="entry name" value="REGULATOR OF RPOS"/>
    <property type="match status" value="1"/>
</dbReference>
<keyword evidence="4" id="KW-0805">Transcription regulation</keyword>
<evidence type="ECO:0000256" key="6">
    <source>
        <dbReference type="ARBA" id="ARBA00023163"/>
    </source>
</evidence>
<evidence type="ECO:0000256" key="7">
    <source>
        <dbReference type="ARBA" id="ARBA00024867"/>
    </source>
</evidence>
<dbReference type="InterPro" id="IPR016032">
    <property type="entry name" value="Sig_transdc_resp-reg_C-effctor"/>
</dbReference>
<keyword evidence="6" id="KW-0804">Transcription</keyword>
<feature type="DNA-binding region" description="OmpR/PhoB-type" evidence="9">
    <location>
        <begin position="142"/>
        <end position="240"/>
    </location>
</feature>
<dbReference type="InterPro" id="IPR001867">
    <property type="entry name" value="OmpR/PhoB-type_DNA-bd"/>
</dbReference>
<evidence type="ECO:0000256" key="1">
    <source>
        <dbReference type="ARBA" id="ARBA00018672"/>
    </source>
</evidence>
<dbReference type="SUPFAM" id="SSF52172">
    <property type="entry name" value="CheY-like"/>
    <property type="match status" value="1"/>
</dbReference>
<dbReference type="Proteomes" id="UP000037043">
    <property type="component" value="Unassembled WGS sequence"/>
</dbReference>
<keyword evidence="13" id="KW-1185">Reference proteome</keyword>
<dbReference type="Gene3D" id="3.40.50.2300">
    <property type="match status" value="1"/>
</dbReference>
<dbReference type="GO" id="GO:0032993">
    <property type="term" value="C:protein-DNA complex"/>
    <property type="evidence" value="ECO:0007669"/>
    <property type="project" value="TreeGrafter"/>
</dbReference>
<gene>
    <name evidence="12" type="primary">regX3_4</name>
    <name evidence="12" type="ORF">CLHOM_33650</name>
</gene>
<dbReference type="InterPro" id="IPR036388">
    <property type="entry name" value="WH-like_DNA-bd_sf"/>
</dbReference>
<proteinExistence type="predicted"/>
<dbReference type="Pfam" id="PF00486">
    <property type="entry name" value="Trans_reg_C"/>
    <property type="match status" value="1"/>
</dbReference>
<evidence type="ECO:0000256" key="5">
    <source>
        <dbReference type="ARBA" id="ARBA00023125"/>
    </source>
</evidence>
<feature type="domain" description="Response regulatory" evidence="10">
    <location>
        <begin position="16"/>
        <end position="129"/>
    </location>
</feature>
<dbReference type="GO" id="GO:0000156">
    <property type="term" value="F:phosphorelay response regulator activity"/>
    <property type="evidence" value="ECO:0007669"/>
    <property type="project" value="TreeGrafter"/>
</dbReference>
<dbReference type="Gene3D" id="6.10.250.690">
    <property type="match status" value="1"/>
</dbReference>
<dbReference type="CDD" id="cd00383">
    <property type="entry name" value="trans_reg_C"/>
    <property type="match status" value="1"/>
</dbReference>
<comment type="caution">
    <text evidence="12">The sequence shown here is derived from an EMBL/GenBank/DDBJ whole genome shotgun (WGS) entry which is preliminary data.</text>
</comment>
<dbReference type="PROSITE" id="PS51755">
    <property type="entry name" value="OMPR_PHOB"/>
    <property type="match status" value="1"/>
</dbReference>
<dbReference type="InterPro" id="IPR011006">
    <property type="entry name" value="CheY-like_superfamily"/>
</dbReference>
<dbReference type="PATRIC" id="fig|1121318.3.peg.3360"/>
<dbReference type="Pfam" id="PF00072">
    <property type="entry name" value="Response_reg"/>
    <property type="match status" value="1"/>
</dbReference>
<evidence type="ECO:0000256" key="2">
    <source>
        <dbReference type="ARBA" id="ARBA00022553"/>
    </source>
</evidence>
<evidence type="ECO:0000256" key="8">
    <source>
        <dbReference type="PROSITE-ProRule" id="PRU00169"/>
    </source>
</evidence>
<dbReference type="GO" id="GO:0000976">
    <property type="term" value="F:transcription cis-regulatory region binding"/>
    <property type="evidence" value="ECO:0007669"/>
    <property type="project" value="TreeGrafter"/>
</dbReference>
<feature type="modified residue" description="4-aspartylphosphate" evidence="8">
    <location>
        <position position="65"/>
    </location>
</feature>
<keyword evidence="2 8" id="KW-0597">Phosphoprotein</keyword>
<dbReference type="GO" id="GO:0006355">
    <property type="term" value="P:regulation of DNA-templated transcription"/>
    <property type="evidence" value="ECO:0007669"/>
    <property type="project" value="InterPro"/>
</dbReference>
<dbReference type="PROSITE" id="PS50110">
    <property type="entry name" value="RESPONSE_REGULATORY"/>
    <property type="match status" value="1"/>
</dbReference>
<dbReference type="GO" id="GO:0005829">
    <property type="term" value="C:cytosol"/>
    <property type="evidence" value="ECO:0007669"/>
    <property type="project" value="TreeGrafter"/>
</dbReference>
<evidence type="ECO:0000256" key="3">
    <source>
        <dbReference type="ARBA" id="ARBA00023012"/>
    </source>
</evidence>
<evidence type="ECO:0000313" key="13">
    <source>
        <dbReference type="Proteomes" id="UP000037043"/>
    </source>
</evidence>
<comment type="function">
    <text evidence="7">May play the central regulatory role in sporulation. It may be an element of the effector pathway responsible for the activation of sporulation genes in response to nutritional stress. Spo0A may act in concert with spo0H (a sigma factor) to control the expression of some genes that are critical to the sporulation process.</text>
</comment>
<dbReference type="Gene3D" id="1.10.10.10">
    <property type="entry name" value="Winged helix-like DNA-binding domain superfamily/Winged helix DNA-binding domain"/>
    <property type="match status" value="1"/>
</dbReference>
<name>A0A0L6Z6M1_9CLOT</name>
<dbReference type="SMART" id="SM00448">
    <property type="entry name" value="REC"/>
    <property type="match status" value="1"/>
</dbReference>
<evidence type="ECO:0000256" key="9">
    <source>
        <dbReference type="PROSITE-ProRule" id="PRU01091"/>
    </source>
</evidence>
<dbReference type="EMBL" id="LHUR01000042">
    <property type="protein sequence ID" value="KOA18463.1"/>
    <property type="molecule type" value="Genomic_DNA"/>
</dbReference>
<dbReference type="AlphaFoldDB" id="A0A0L6Z6M1"/>
<keyword evidence="3" id="KW-0902">Two-component regulatory system</keyword>
<organism evidence="12 13">
    <name type="scientific">Clostridium homopropionicum DSM 5847</name>
    <dbReference type="NCBI Taxonomy" id="1121318"/>
    <lineage>
        <taxon>Bacteria</taxon>
        <taxon>Bacillati</taxon>
        <taxon>Bacillota</taxon>
        <taxon>Clostridia</taxon>
        <taxon>Eubacteriales</taxon>
        <taxon>Clostridiaceae</taxon>
        <taxon>Clostridium</taxon>
    </lineage>
</organism>
<dbReference type="InterPro" id="IPR001789">
    <property type="entry name" value="Sig_transdc_resp-reg_receiver"/>
</dbReference>
<dbReference type="PANTHER" id="PTHR48111:SF21">
    <property type="entry name" value="DNA-BINDING DUAL MASTER TRANSCRIPTIONAL REGULATOR RPAA"/>
    <property type="match status" value="1"/>
</dbReference>
<sequence>MVKYLRGDIKYMDKKLIYLADDEANIRNIIKSFLIKEGFEVETFSNGGSILEAFKINKADMLILDIMMPEIDGYSLCSLIRQKSNVPIIFISAKDTDLDKIAGLTLGGDDYLTKPFSPMELIARIKSIFRRIDVTKTGMLSNKIINIEDISINIDMNQAMLHDKNIGLTKMEFSLLYYLIINKNRVVGRHELLEKVWGFDMEVSTRATDDMIKRIRKKLSDAGSVLKIDTVRGFGFSIQNKE</sequence>
<dbReference type="InterPro" id="IPR039420">
    <property type="entry name" value="WalR-like"/>
</dbReference>
<keyword evidence="5 9" id="KW-0238">DNA-binding</keyword>
<accession>A0A0L6Z6M1</accession>
<evidence type="ECO:0000259" key="11">
    <source>
        <dbReference type="PROSITE" id="PS51755"/>
    </source>
</evidence>
<dbReference type="SMART" id="SM00862">
    <property type="entry name" value="Trans_reg_C"/>
    <property type="match status" value="1"/>
</dbReference>